<organism evidence="2 3">
    <name type="scientific">Vulcanisaeta moutnovskia (strain 768-28)</name>
    <dbReference type="NCBI Taxonomy" id="985053"/>
    <lineage>
        <taxon>Archaea</taxon>
        <taxon>Thermoproteota</taxon>
        <taxon>Thermoprotei</taxon>
        <taxon>Thermoproteales</taxon>
        <taxon>Thermoproteaceae</taxon>
        <taxon>Vulcanisaeta</taxon>
    </lineage>
</organism>
<evidence type="ECO:0000256" key="1">
    <source>
        <dbReference type="SAM" id="Phobius"/>
    </source>
</evidence>
<keyword evidence="1" id="KW-1133">Transmembrane helix</keyword>
<proteinExistence type="predicted"/>
<name>F0QXT1_VULM7</name>
<dbReference type="KEGG" id="vmo:VMUT_1037"/>
<evidence type="ECO:0000313" key="2">
    <source>
        <dbReference type="EMBL" id="ADY01244.1"/>
    </source>
</evidence>
<dbReference type="OrthoDB" id="26064at2157"/>
<keyword evidence="1" id="KW-0472">Membrane</keyword>
<dbReference type="EMBL" id="CP002529">
    <property type="protein sequence ID" value="ADY01244.1"/>
    <property type="molecule type" value="Genomic_DNA"/>
</dbReference>
<reference evidence="2 3" key="1">
    <citation type="journal article" date="2011" name="J. Bacteriol.">
        <title>Complete genome sequence of 'Vulcanisaeta moutnovskia' strain 768-28, a novel member of the hyperthermophilic crenarchaeal genus vulcanisaeta.</title>
        <authorList>
            <person name="Gumerov V.M."/>
            <person name="Mardanov A.V."/>
            <person name="Beletsky A.V."/>
            <person name="Prokofeva M.I."/>
            <person name="Bonch-Osmolovskaya E.A."/>
            <person name="Ravin N.V."/>
            <person name="Skryabin K.G."/>
        </authorList>
    </citation>
    <scope>NUCLEOTIDE SEQUENCE [LARGE SCALE GENOMIC DNA]</scope>
    <source>
        <strain evidence="2 3">768-28</strain>
    </source>
</reference>
<dbReference type="HOGENOM" id="CLU_413139_0_0_2"/>
<keyword evidence="1" id="KW-0812">Transmembrane</keyword>
<feature type="transmembrane region" description="Helical" evidence="1">
    <location>
        <begin position="12"/>
        <end position="36"/>
    </location>
</feature>
<evidence type="ECO:0008006" key="4">
    <source>
        <dbReference type="Google" id="ProtNLM"/>
    </source>
</evidence>
<accession>F0QXT1</accession>
<keyword evidence="3" id="KW-1185">Reference proteome</keyword>
<evidence type="ECO:0000313" key="3">
    <source>
        <dbReference type="Proteomes" id="UP000007485"/>
    </source>
</evidence>
<dbReference type="AlphaFoldDB" id="F0QXT1"/>
<protein>
    <recommendedName>
        <fullName evidence="4">DUF4129 domain-containing protein</fullName>
    </recommendedName>
</protein>
<dbReference type="STRING" id="985053.VMUT_1037"/>
<sequence length="664" mass="73743">MSVKKINITSATGFAILIIMLMSLVFVSITIVKHYLNTINVYNPNNVKVHVGISQLPTIYINILNYIAQNNYTEANELMNYLSASPLQNLEITSSISNEISALITQITLLNELYTTGIQELRQQNVNESMLMFSQTLIITAQLENTLSYIQRDMGNLIYFLTVTGYLNSSGDVLNPLTAKFLPSNPLNLNLTYILILNKTINKIYLKVNNTYSNALNNIKNIQSRIIILNKYNKTTISAWSDTRYVIPGLTVGVYGVLKNSEGVGIGNATLTIYYNNRGRYYPIANVTTNATGYFSTYITIPQFYGDRLILLISYVPQNDSGYAPSNQYLVFNVLYANTVITVSLNNNVIWGEPLNISGWVNGPSNRTIEILIDGKVISTTTSEDGTFNLSISTLFLKSGSYVMTIYAEPKGAYAPAYLNETISVIALPATLSVSTNKYVVAGVPFKIVGIIPMNKSLGGPWKLIITIGTVGEIITTTNSDFDTEITLPLLIQTGNYVINVTLLPNPPYSGYTTLINVFVINPIEVAAITFVIALIPAMIVVKLPRESNEPKREIAILPPDIKPIVELIYDVKSKIRSKVALLVYENYINTLNKLINKYNVTVDRSMTLREIVEELSPFLNEATYKTLLSINDFVEKILYGNYTPSSNEVDSVNRSMKIVGDSV</sequence>
<dbReference type="Proteomes" id="UP000007485">
    <property type="component" value="Chromosome"/>
</dbReference>
<dbReference type="RefSeq" id="WP_013604406.1">
    <property type="nucleotide sequence ID" value="NC_015151.1"/>
</dbReference>
<dbReference type="eggNOG" id="arCOG02488">
    <property type="taxonomic scope" value="Archaea"/>
</dbReference>
<dbReference type="GeneID" id="10288689"/>
<gene>
    <name evidence="2" type="ordered locus">VMUT_1037</name>
</gene>